<gene>
    <name evidence="1" type="ORF">A3SI_05904</name>
</gene>
<dbReference type="GO" id="GO:0016301">
    <property type="term" value="F:kinase activity"/>
    <property type="evidence" value="ECO:0007669"/>
    <property type="project" value="UniProtKB-KW"/>
</dbReference>
<reference evidence="1 2" key="1">
    <citation type="submission" date="2012-05" db="EMBL/GenBank/DDBJ databases">
        <title>Genome sequence of Nitritalea halalkaliphila LW7.</title>
        <authorList>
            <person name="Jangir P.K."/>
            <person name="Singh A."/>
            <person name="Shivaji S."/>
            <person name="Sharma R."/>
        </authorList>
    </citation>
    <scope>NUCLEOTIDE SEQUENCE [LARGE SCALE GENOMIC DNA]</scope>
    <source>
        <strain evidence="1 2">LW7</strain>
    </source>
</reference>
<dbReference type="Proteomes" id="UP000005551">
    <property type="component" value="Unassembled WGS sequence"/>
</dbReference>
<proteinExistence type="predicted"/>
<keyword evidence="2" id="KW-1185">Reference proteome</keyword>
<keyword evidence="1" id="KW-0808">Transferase</keyword>
<name>I5C791_9BACT</name>
<dbReference type="STRING" id="1189621.A3SI_05904"/>
<dbReference type="OrthoDB" id="1132102at2"/>
<evidence type="ECO:0000313" key="2">
    <source>
        <dbReference type="Proteomes" id="UP000005551"/>
    </source>
</evidence>
<dbReference type="AlphaFoldDB" id="I5C791"/>
<dbReference type="EMBL" id="AJYA01000013">
    <property type="protein sequence ID" value="EIM77693.1"/>
    <property type="molecule type" value="Genomic_DNA"/>
</dbReference>
<organism evidence="1 2">
    <name type="scientific">Nitritalea halalkaliphila LW7</name>
    <dbReference type="NCBI Taxonomy" id="1189621"/>
    <lineage>
        <taxon>Bacteria</taxon>
        <taxon>Pseudomonadati</taxon>
        <taxon>Bacteroidota</taxon>
        <taxon>Cytophagia</taxon>
        <taxon>Cytophagales</taxon>
        <taxon>Cyclobacteriaceae</taxon>
        <taxon>Nitritalea</taxon>
    </lineage>
</organism>
<dbReference type="PATRIC" id="fig|1189621.3.peg.1232"/>
<sequence>MSSHHFVKEQQEPALLLLDVAGVDAEAMGALLEWAPTVLVAEAVLEKVLSWGVKIDVALVSEEFAARETELLRAHYPLKFLQCTPETAYATALHYLKASKHEAVHVFGDFGALRQSVLEFTSQLGVQQLLFQGDQKFTPVQSGQWKKWRTPGRITVIPETELYLELTRPALPDMKLKAEKPVQLVLDHEGNYIFTALEQRVFWVQETWF</sequence>
<dbReference type="RefSeq" id="WP_009053971.1">
    <property type="nucleotide sequence ID" value="NZ_AJYA01000013.1"/>
</dbReference>
<comment type="caution">
    <text evidence="1">The sequence shown here is derived from an EMBL/GenBank/DDBJ whole genome shotgun (WGS) entry which is preliminary data.</text>
</comment>
<protein>
    <submittedName>
        <fullName evidence="1">Thiamine pyrophosphokinase</fullName>
    </submittedName>
</protein>
<evidence type="ECO:0000313" key="1">
    <source>
        <dbReference type="EMBL" id="EIM77693.1"/>
    </source>
</evidence>
<keyword evidence="1" id="KW-0418">Kinase</keyword>
<accession>I5C791</accession>